<name>A0A9P8VH65_9PEZI</name>
<dbReference type="OrthoDB" id="4864163at2759"/>
<organism evidence="2 3">
    <name type="scientific">Plectosphaerella plurivora</name>
    <dbReference type="NCBI Taxonomy" id="936078"/>
    <lineage>
        <taxon>Eukaryota</taxon>
        <taxon>Fungi</taxon>
        <taxon>Dikarya</taxon>
        <taxon>Ascomycota</taxon>
        <taxon>Pezizomycotina</taxon>
        <taxon>Sordariomycetes</taxon>
        <taxon>Hypocreomycetidae</taxon>
        <taxon>Glomerellales</taxon>
        <taxon>Plectosphaerellaceae</taxon>
        <taxon>Plectosphaerella</taxon>
    </lineage>
</organism>
<evidence type="ECO:0000256" key="1">
    <source>
        <dbReference type="SAM" id="MobiDB-lite"/>
    </source>
</evidence>
<feature type="compositionally biased region" description="Acidic residues" evidence="1">
    <location>
        <begin position="213"/>
        <end position="242"/>
    </location>
</feature>
<sequence>MSDDEYDNHGTYLSNKVYITIPGVSTESVAPFLRRPEHEREEGDEDSFFTETRLGEGTQALIKHHRATTPVDNTDDIHPRLFMVVDSPDLQGRGVLLVSLKEYHGYNDALRFSIESARNIHSSLILAIENWSTCRYSSEMVNTPAMATKWFALYNLLPEGREDDFKKALEAMNEGLQMVGLDEEDEDDEEGAEDVTDKAQEDDMPDEKIPEENIGDEQDDDDADQGDVEDEDLPDAEEEPEEGYDEIYKAVSPELQVLQNIKDEHATRAKEDGMDPVFFAVIDEDYETQGPLLVRVDGEGDSFRCKGPVGGELMRWIFVKLMTWDEAKSFAQERDKVRKSRHKENGLSLFQWEDSYGPL</sequence>
<dbReference type="Proteomes" id="UP000770015">
    <property type="component" value="Unassembled WGS sequence"/>
</dbReference>
<keyword evidence="3" id="KW-1185">Reference proteome</keyword>
<feature type="compositionally biased region" description="Acidic residues" evidence="1">
    <location>
        <begin position="181"/>
        <end position="194"/>
    </location>
</feature>
<feature type="compositionally biased region" description="Basic and acidic residues" evidence="1">
    <location>
        <begin position="195"/>
        <end position="211"/>
    </location>
</feature>
<dbReference type="AlphaFoldDB" id="A0A9P8VH65"/>
<gene>
    <name evidence="2" type="ORF">F5X68DRAFT_259610</name>
</gene>
<evidence type="ECO:0000313" key="3">
    <source>
        <dbReference type="Proteomes" id="UP000770015"/>
    </source>
</evidence>
<proteinExistence type="predicted"/>
<feature type="region of interest" description="Disordered" evidence="1">
    <location>
        <begin position="178"/>
        <end position="242"/>
    </location>
</feature>
<protein>
    <submittedName>
        <fullName evidence="2">Uncharacterized protein</fullName>
    </submittedName>
</protein>
<dbReference type="EMBL" id="JAGSXJ010000005">
    <property type="protein sequence ID" value="KAH6691589.1"/>
    <property type="molecule type" value="Genomic_DNA"/>
</dbReference>
<reference evidence="2" key="1">
    <citation type="journal article" date="2021" name="Nat. Commun.">
        <title>Genetic determinants of endophytism in the Arabidopsis root mycobiome.</title>
        <authorList>
            <person name="Mesny F."/>
            <person name="Miyauchi S."/>
            <person name="Thiergart T."/>
            <person name="Pickel B."/>
            <person name="Atanasova L."/>
            <person name="Karlsson M."/>
            <person name="Huettel B."/>
            <person name="Barry K.W."/>
            <person name="Haridas S."/>
            <person name="Chen C."/>
            <person name="Bauer D."/>
            <person name="Andreopoulos W."/>
            <person name="Pangilinan J."/>
            <person name="LaButti K."/>
            <person name="Riley R."/>
            <person name="Lipzen A."/>
            <person name="Clum A."/>
            <person name="Drula E."/>
            <person name="Henrissat B."/>
            <person name="Kohler A."/>
            <person name="Grigoriev I.V."/>
            <person name="Martin F.M."/>
            <person name="Hacquard S."/>
        </authorList>
    </citation>
    <scope>NUCLEOTIDE SEQUENCE</scope>
    <source>
        <strain evidence="2">MPI-SDFR-AT-0117</strain>
    </source>
</reference>
<comment type="caution">
    <text evidence="2">The sequence shown here is derived from an EMBL/GenBank/DDBJ whole genome shotgun (WGS) entry which is preliminary data.</text>
</comment>
<accession>A0A9P8VH65</accession>
<evidence type="ECO:0000313" key="2">
    <source>
        <dbReference type="EMBL" id="KAH6691589.1"/>
    </source>
</evidence>